<dbReference type="RefSeq" id="WP_379957094.1">
    <property type="nucleotide sequence ID" value="NZ_JAUYVI010000005.1"/>
</dbReference>
<accession>A0ABU0YNJ4</accession>
<organism evidence="1 2">
    <name type="scientific">Dongia sedimenti</name>
    <dbReference type="NCBI Taxonomy" id="3064282"/>
    <lineage>
        <taxon>Bacteria</taxon>
        <taxon>Pseudomonadati</taxon>
        <taxon>Pseudomonadota</taxon>
        <taxon>Alphaproteobacteria</taxon>
        <taxon>Rhodospirillales</taxon>
        <taxon>Dongiaceae</taxon>
        <taxon>Dongia</taxon>
    </lineage>
</organism>
<evidence type="ECO:0000313" key="2">
    <source>
        <dbReference type="Proteomes" id="UP001230156"/>
    </source>
</evidence>
<evidence type="ECO:0000313" key="1">
    <source>
        <dbReference type="EMBL" id="MDQ7249276.1"/>
    </source>
</evidence>
<reference evidence="2" key="1">
    <citation type="submission" date="2023-08" db="EMBL/GenBank/DDBJ databases">
        <title>Rhodospirillaceae gen. nov., a novel taxon isolated from the Yangtze River Yuezi River estuary sludge.</title>
        <authorList>
            <person name="Ruan L."/>
        </authorList>
    </citation>
    <scope>NUCLEOTIDE SEQUENCE [LARGE SCALE GENOMIC DNA]</scope>
    <source>
        <strain evidence="2">R-7</strain>
    </source>
</reference>
<keyword evidence="2" id="KW-1185">Reference proteome</keyword>
<name>A0ABU0YNJ4_9PROT</name>
<protein>
    <submittedName>
        <fullName evidence="1">Metallopeptidase family protein</fullName>
    </submittedName>
</protein>
<dbReference type="CDD" id="cd12952">
    <property type="entry name" value="MMP_ACEL2062"/>
    <property type="match status" value="1"/>
</dbReference>
<dbReference type="Gene3D" id="3.30.2010.20">
    <property type="match status" value="1"/>
</dbReference>
<sequence>MAGDELRRFGPPPSLDEIEELAHRIFADLPRAFTARCQGLAIRVLDFADDETLAEMGIESPFELAGLYRGAPLTARGAADLTQHLDMVFLYRRALLDWWGEDAMDFEELVRHVLVHEIGHHFGFSDDDMERIEGEASRD</sequence>
<gene>
    <name evidence="1" type="ORF">Q8A70_16430</name>
</gene>
<proteinExistence type="predicted"/>
<dbReference type="EMBL" id="JAUYVI010000005">
    <property type="protein sequence ID" value="MDQ7249276.1"/>
    <property type="molecule type" value="Genomic_DNA"/>
</dbReference>
<comment type="caution">
    <text evidence="1">The sequence shown here is derived from an EMBL/GenBank/DDBJ whole genome shotgun (WGS) entry which is preliminary data.</text>
</comment>
<dbReference type="Pfam" id="PF06262">
    <property type="entry name" value="Zincin_1"/>
    <property type="match status" value="1"/>
</dbReference>
<dbReference type="InterPro" id="IPR038555">
    <property type="entry name" value="Zincin_1_sf"/>
</dbReference>
<dbReference type="SUPFAM" id="SSF55486">
    <property type="entry name" value="Metalloproteases ('zincins'), catalytic domain"/>
    <property type="match status" value="1"/>
</dbReference>
<dbReference type="Proteomes" id="UP001230156">
    <property type="component" value="Unassembled WGS sequence"/>
</dbReference>
<dbReference type="InterPro" id="IPR010428">
    <property type="entry name" value="Zincin_1"/>
</dbReference>